<dbReference type="AlphaFoldDB" id="A0A2I0HYA4"/>
<proteinExistence type="predicted"/>
<keyword evidence="2" id="KW-1185">Reference proteome</keyword>
<organism evidence="1 2">
    <name type="scientific">Punica granatum</name>
    <name type="common">Pomegranate</name>
    <dbReference type="NCBI Taxonomy" id="22663"/>
    <lineage>
        <taxon>Eukaryota</taxon>
        <taxon>Viridiplantae</taxon>
        <taxon>Streptophyta</taxon>
        <taxon>Embryophyta</taxon>
        <taxon>Tracheophyta</taxon>
        <taxon>Spermatophyta</taxon>
        <taxon>Magnoliopsida</taxon>
        <taxon>eudicotyledons</taxon>
        <taxon>Gunneridae</taxon>
        <taxon>Pentapetalae</taxon>
        <taxon>rosids</taxon>
        <taxon>malvids</taxon>
        <taxon>Myrtales</taxon>
        <taxon>Lythraceae</taxon>
        <taxon>Punica</taxon>
    </lineage>
</organism>
<accession>A0A2I0HYA4</accession>
<comment type="caution">
    <text evidence="1">The sequence shown here is derived from an EMBL/GenBank/DDBJ whole genome shotgun (WGS) entry which is preliminary data.</text>
</comment>
<reference evidence="1 2" key="1">
    <citation type="submission" date="2017-11" db="EMBL/GenBank/DDBJ databases">
        <title>De-novo sequencing of pomegranate (Punica granatum L.) genome.</title>
        <authorList>
            <person name="Akparov Z."/>
            <person name="Amiraslanov A."/>
            <person name="Hajiyeva S."/>
            <person name="Abbasov M."/>
            <person name="Kaur K."/>
            <person name="Hamwieh A."/>
            <person name="Solovyev V."/>
            <person name="Salamov A."/>
            <person name="Braich B."/>
            <person name="Kosarev P."/>
            <person name="Mahmoud A."/>
            <person name="Hajiyev E."/>
            <person name="Babayeva S."/>
            <person name="Izzatullayeva V."/>
            <person name="Mammadov A."/>
            <person name="Mammadov A."/>
            <person name="Sharifova S."/>
            <person name="Ojaghi J."/>
            <person name="Eynullazada K."/>
            <person name="Bayramov B."/>
            <person name="Abdulazimova A."/>
            <person name="Shahmuradov I."/>
        </authorList>
    </citation>
    <scope>NUCLEOTIDE SEQUENCE [LARGE SCALE GENOMIC DNA]</scope>
    <source>
        <strain evidence="2">cv. AG2017</strain>
        <tissue evidence="1">Leaf</tissue>
    </source>
</reference>
<dbReference type="EMBL" id="PGOL01004831">
    <property type="protein sequence ID" value="PKI36510.1"/>
    <property type="molecule type" value="Genomic_DNA"/>
</dbReference>
<dbReference type="Proteomes" id="UP000233551">
    <property type="component" value="Unassembled WGS sequence"/>
</dbReference>
<protein>
    <submittedName>
        <fullName evidence="1">Uncharacterized protein</fullName>
    </submittedName>
</protein>
<gene>
    <name evidence="1" type="ORF">CRG98_043106</name>
</gene>
<evidence type="ECO:0000313" key="2">
    <source>
        <dbReference type="Proteomes" id="UP000233551"/>
    </source>
</evidence>
<evidence type="ECO:0000313" key="1">
    <source>
        <dbReference type="EMBL" id="PKI36510.1"/>
    </source>
</evidence>
<sequence>MVAIQLVDQIAEQRQYNARSDRIARSHFVSARFKVITRIEFWFRKGHPLIGAWVENFSPWFVLIRRRRIERIWEDVHLPKERDDSGVNFGGSQTRPLPQIV</sequence>
<name>A0A2I0HYA4_PUNGR</name>